<dbReference type="AlphaFoldDB" id="A0A0W0CUF7"/>
<dbReference type="Pfam" id="PF07019">
    <property type="entry name" value="EMC6"/>
    <property type="match status" value="1"/>
</dbReference>
<dbReference type="PhylomeDB" id="A0A0W0CUF7"/>
<dbReference type="OMA" id="YPGFLFY"/>
<dbReference type="GO" id="GO:0045050">
    <property type="term" value="P:protein insertion into ER membrane by stop-transfer membrane-anchor sequence"/>
    <property type="evidence" value="ECO:0007669"/>
    <property type="project" value="EnsemblFungi"/>
</dbReference>
<protein>
    <recommendedName>
        <fullName evidence="3">ER membrane protein complex subunit 6</fullName>
    </recommendedName>
</protein>
<name>A0A0W0CUF7_CANGB</name>
<keyword evidence="4" id="KW-0812">Transmembrane</keyword>
<dbReference type="VEuPathDB" id="FungiDB:B1J91_D05522g"/>
<evidence type="ECO:0000256" key="1">
    <source>
        <dbReference type="ARBA" id="ARBA00004477"/>
    </source>
</evidence>
<dbReference type="OrthoDB" id="16510at2759"/>
<dbReference type="GO" id="GO:0034975">
    <property type="term" value="P:protein folding in endoplasmic reticulum"/>
    <property type="evidence" value="ECO:0007669"/>
    <property type="project" value="TreeGrafter"/>
</dbReference>
<reference evidence="8 9" key="1">
    <citation type="submission" date="2015-10" db="EMBL/GenBank/DDBJ databases">
        <title>Draft genomes sequences of Candida glabrata isolates 1A, 1B, 2A, 2B, 3A and 3B.</title>
        <authorList>
            <person name="Haavelsrud O.E."/>
            <person name="Gaustad P."/>
        </authorList>
    </citation>
    <scope>NUCLEOTIDE SEQUENCE [LARGE SCALE GENOMIC DNA]</scope>
    <source>
        <strain evidence="8">910700640</strain>
    </source>
</reference>
<accession>A0A0W0CUF7</accession>
<dbReference type="InterPro" id="IPR029008">
    <property type="entry name" value="EMC6-like"/>
</dbReference>
<dbReference type="InterPro" id="IPR008504">
    <property type="entry name" value="Emc6"/>
</dbReference>
<dbReference type="GO" id="GO:0006644">
    <property type="term" value="P:phospholipid metabolic process"/>
    <property type="evidence" value="ECO:0007669"/>
    <property type="project" value="EnsemblFungi"/>
</dbReference>
<keyword evidence="5" id="KW-0256">Endoplasmic reticulum</keyword>
<evidence type="ECO:0000256" key="7">
    <source>
        <dbReference type="ARBA" id="ARBA00023136"/>
    </source>
</evidence>
<evidence type="ECO:0000313" key="8">
    <source>
        <dbReference type="EMBL" id="KTB00700.1"/>
    </source>
</evidence>
<dbReference type="PANTHER" id="PTHR20994:SF0">
    <property type="entry name" value="ER MEMBRANE PROTEIN COMPLEX SUBUNIT 6"/>
    <property type="match status" value="1"/>
</dbReference>
<keyword evidence="7" id="KW-0472">Membrane</keyword>
<dbReference type="VEuPathDB" id="FungiDB:CAGL0D05522g"/>
<comment type="similarity">
    <text evidence="2">Belongs to the EMC6 family.</text>
</comment>
<dbReference type="GO" id="GO:0072546">
    <property type="term" value="C:EMC complex"/>
    <property type="evidence" value="ECO:0007669"/>
    <property type="project" value="EnsemblFungi"/>
</dbReference>
<keyword evidence="6" id="KW-1133">Transmembrane helix</keyword>
<dbReference type="GO" id="GO:0000045">
    <property type="term" value="P:autophagosome assembly"/>
    <property type="evidence" value="ECO:0007669"/>
    <property type="project" value="TreeGrafter"/>
</dbReference>
<sequence>MSTDESYSSLNSGSNIMINKKSLLYVQDSTSLVFGLAAGILQLESWDGFLAFLGCYTTVCLIFILWTCQLKPQKFFQSPIQDIFIESLFRELTGFVMAWTFSYALVG</sequence>
<comment type="caution">
    <text evidence="8">The sequence shown here is derived from an EMBL/GenBank/DDBJ whole genome shotgun (WGS) entry which is preliminary data.</text>
</comment>
<dbReference type="EMBL" id="LLZZ01000136">
    <property type="protein sequence ID" value="KTB00700.1"/>
    <property type="molecule type" value="Genomic_DNA"/>
</dbReference>
<evidence type="ECO:0000313" key="9">
    <source>
        <dbReference type="Proteomes" id="UP000054886"/>
    </source>
</evidence>
<evidence type="ECO:0000256" key="4">
    <source>
        <dbReference type="ARBA" id="ARBA00022692"/>
    </source>
</evidence>
<evidence type="ECO:0000256" key="3">
    <source>
        <dbReference type="ARBA" id="ARBA00020827"/>
    </source>
</evidence>
<dbReference type="Proteomes" id="UP000054886">
    <property type="component" value="Unassembled WGS sequence"/>
</dbReference>
<proteinExistence type="inferred from homology"/>
<organism evidence="8 9">
    <name type="scientific">Candida glabrata</name>
    <name type="common">Yeast</name>
    <name type="synonym">Torulopsis glabrata</name>
    <dbReference type="NCBI Taxonomy" id="5478"/>
    <lineage>
        <taxon>Eukaryota</taxon>
        <taxon>Fungi</taxon>
        <taxon>Dikarya</taxon>
        <taxon>Ascomycota</taxon>
        <taxon>Saccharomycotina</taxon>
        <taxon>Saccharomycetes</taxon>
        <taxon>Saccharomycetales</taxon>
        <taxon>Saccharomycetaceae</taxon>
        <taxon>Nakaseomyces</taxon>
    </lineage>
</organism>
<dbReference type="GO" id="GO:0032977">
    <property type="term" value="F:membrane insertase activity"/>
    <property type="evidence" value="ECO:0007669"/>
    <property type="project" value="EnsemblFungi"/>
</dbReference>
<dbReference type="VEuPathDB" id="FungiDB:GWK60_D05709"/>
<evidence type="ECO:0000256" key="6">
    <source>
        <dbReference type="ARBA" id="ARBA00022989"/>
    </source>
</evidence>
<evidence type="ECO:0000256" key="2">
    <source>
        <dbReference type="ARBA" id="ARBA00009436"/>
    </source>
</evidence>
<dbReference type="VEuPathDB" id="FungiDB:GW608_D05753"/>
<gene>
    <name evidence="8" type="ORF">AO440_000839</name>
</gene>
<dbReference type="VEuPathDB" id="FungiDB:GVI51_D05511"/>
<evidence type="ECO:0000256" key="5">
    <source>
        <dbReference type="ARBA" id="ARBA00022824"/>
    </source>
</evidence>
<comment type="subcellular location">
    <subcellularLocation>
        <location evidence="1">Endoplasmic reticulum membrane</location>
        <topology evidence="1">Multi-pass membrane protein</topology>
    </subcellularLocation>
</comment>
<dbReference type="PANTHER" id="PTHR20994">
    <property type="entry name" value="ER MEMBRANE PROTEIN COMPLEX SUBUNIT 6"/>
    <property type="match status" value="1"/>
</dbReference>
<dbReference type="GO" id="GO:0015914">
    <property type="term" value="P:phospholipid transport"/>
    <property type="evidence" value="ECO:0007669"/>
    <property type="project" value="EnsemblFungi"/>
</dbReference>